<evidence type="ECO:0000256" key="4">
    <source>
        <dbReference type="ARBA" id="ARBA00022692"/>
    </source>
</evidence>
<protein>
    <recommendedName>
        <fullName evidence="7">TRAP transporter large permease protein</fullName>
    </recommendedName>
</protein>
<evidence type="ECO:0000313" key="9">
    <source>
        <dbReference type="EMBL" id="RAK51774.1"/>
    </source>
</evidence>
<dbReference type="PANTHER" id="PTHR33362:SF5">
    <property type="entry name" value="C4-DICARBOXYLATE TRAP TRANSPORTER LARGE PERMEASE PROTEIN DCTM"/>
    <property type="match status" value="1"/>
</dbReference>
<sequence>MSPELLGLLGVVTMLGVLALGVPIGVAMGVVGVAGLAILISPEAALIKSGVVAFETVSRYELGVLPLFLFMAHICFAAGATRNFFDVAAKFLGHRRGGLALASIGGCAGFGAISGSSLATAATVGMVALPEMRRHRYDPALATGALAAGGTLGALIPPSGALIVFGVIAEESIAKLFTAAIIPAFLQMAFYMLAIAVICRLNPALGPAGERAPWRERLKALGGVLDVGLLVVAVISGITFGWFTPSEAASIGAALALVICAARGKLTLKTLAQAMIETLRTTGMIYAIIIAAIVFSTFITVSGLADLVAGWVASMGADRLAVVAAMAVALLVLGSFLDGMALMLLATPIFLPIVQHLGLSPIWFGIFLVRTMEIGFVHPPVGMNVYVIHGLAKDIPLGTIFRGIIPFLITDFLHLALLILVPATALWLPGALGVG</sequence>
<feature type="transmembrane region" description="Helical" evidence="7">
    <location>
        <begin position="141"/>
        <end position="168"/>
    </location>
</feature>
<evidence type="ECO:0000313" key="10">
    <source>
        <dbReference type="Proteomes" id="UP000249254"/>
    </source>
</evidence>
<dbReference type="InterPro" id="IPR010656">
    <property type="entry name" value="DctM"/>
</dbReference>
<feature type="transmembrane region" description="Helical" evidence="7">
    <location>
        <begin position="60"/>
        <end position="80"/>
    </location>
</feature>
<evidence type="ECO:0000256" key="3">
    <source>
        <dbReference type="ARBA" id="ARBA00022519"/>
    </source>
</evidence>
<comment type="subunit">
    <text evidence="7">The complex comprises the extracytoplasmic solute receptor protein and the two transmembrane proteins.</text>
</comment>
<keyword evidence="2" id="KW-1003">Cell membrane</keyword>
<dbReference type="RefSeq" id="WP_111530336.1">
    <property type="nucleotide sequence ID" value="NZ_JBHRSG010000003.1"/>
</dbReference>
<comment type="function">
    <text evidence="7">Part of the tripartite ATP-independent periplasmic (TRAP) transport system.</text>
</comment>
<organism evidence="9 10">
    <name type="scientific">Phenylobacterium soli</name>
    <dbReference type="NCBI Taxonomy" id="2170551"/>
    <lineage>
        <taxon>Bacteria</taxon>
        <taxon>Pseudomonadati</taxon>
        <taxon>Pseudomonadota</taxon>
        <taxon>Alphaproteobacteria</taxon>
        <taxon>Caulobacterales</taxon>
        <taxon>Caulobacteraceae</taxon>
        <taxon>Phenylobacterium</taxon>
    </lineage>
</organism>
<dbReference type="EMBL" id="QFYQ01000002">
    <property type="protein sequence ID" value="RAK51774.1"/>
    <property type="molecule type" value="Genomic_DNA"/>
</dbReference>
<dbReference type="Proteomes" id="UP000249254">
    <property type="component" value="Unassembled WGS sequence"/>
</dbReference>
<feature type="transmembrane region" description="Helical" evidence="7">
    <location>
        <begin position="180"/>
        <end position="199"/>
    </location>
</feature>
<comment type="caution">
    <text evidence="9">The sequence shown here is derived from an EMBL/GenBank/DDBJ whole genome shotgun (WGS) entry which is preliminary data.</text>
</comment>
<evidence type="ECO:0000256" key="6">
    <source>
        <dbReference type="ARBA" id="ARBA00023136"/>
    </source>
</evidence>
<keyword evidence="5 7" id="KW-1133">Transmembrane helix</keyword>
<feature type="transmembrane region" description="Helical" evidence="7">
    <location>
        <begin position="248"/>
        <end position="264"/>
    </location>
</feature>
<keyword evidence="4 7" id="KW-0812">Transmembrane</keyword>
<feature type="transmembrane region" description="Helical" evidence="7">
    <location>
        <begin position="285"/>
        <end position="313"/>
    </location>
</feature>
<evidence type="ECO:0000256" key="2">
    <source>
        <dbReference type="ARBA" id="ARBA00022475"/>
    </source>
</evidence>
<evidence type="ECO:0000256" key="5">
    <source>
        <dbReference type="ARBA" id="ARBA00022989"/>
    </source>
</evidence>
<evidence type="ECO:0000256" key="1">
    <source>
        <dbReference type="ARBA" id="ARBA00004429"/>
    </source>
</evidence>
<feature type="domain" description="TRAP C4-dicarboxylate transport system permease DctM subunit" evidence="8">
    <location>
        <begin position="11"/>
        <end position="423"/>
    </location>
</feature>
<keyword evidence="10" id="KW-1185">Reference proteome</keyword>
<gene>
    <name evidence="9" type="ORF">DJ017_18290</name>
</gene>
<proteinExistence type="inferred from homology"/>
<keyword evidence="6 7" id="KW-0472">Membrane</keyword>
<keyword evidence="7" id="KW-0813">Transport</keyword>
<dbReference type="Pfam" id="PF06808">
    <property type="entry name" value="DctM"/>
    <property type="match status" value="1"/>
</dbReference>
<evidence type="ECO:0000259" key="8">
    <source>
        <dbReference type="Pfam" id="PF06808"/>
    </source>
</evidence>
<dbReference type="NCBIfam" id="TIGR00786">
    <property type="entry name" value="dctM"/>
    <property type="match status" value="1"/>
</dbReference>
<feature type="transmembrane region" description="Helical" evidence="7">
    <location>
        <begin position="6"/>
        <end position="39"/>
    </location>
</feature>
<keyword evidence="3 7" id="KW-0997">Cell inner membrane</keyword>
<comment type="subcellular location">
    <subcellularLocation>
        <location evidence="1 7">Cell inner membrane</location>
        <topology evidence="1 7">Multi-pass membrane protein</topology>
    </subcellularLocation>
</comment>
<comment type="similarity">
    <text evidence="7">Belongs to the TRAP transporter large permease family.</text>
</comment>
<dbReference type="AlphaFoldDB" id="A0A328AEG6"/>
<dbReference type="PIRSF" id="PIRSF006066">
    <property type="entry name" value="HI0050"/>
    <property type="match status" value="1"/>
</dbReference>
<name>A0A328AEG6_9CAUL</name>
<dbReference type="GO" id="GO:0022857">
    <property type="term" value="F:transmembrane transporter activity"/>
    <property type="evidence" value="ECO:0007669"/>
    <property type="project" value="UniProtKB-UniRule"/>
</dbReference>
<feature type="transmembrane region" description="Helical" evidence="7">
    <location>
        <begin position="349"/>
        <end position="368"/>
    </location>
</feature>
<feature type="transmembrane region" description="Helical" evidence="7">
    <location>
        <begin position="220"/>
        <end position="242"/>
    </location>
</feature>
<feature type="transmembrane region" description="Helical" evidence="7">
    <location>
        <begin position="100"/>
        <end position="129"/>
    </location>
</feature>
<dbReference type="PANTHER" id="PTHR33362">
    <property type="entry name" value="SIALIC ACID TRAP TRANSPORTER PERMEASE PROTEIN SIAT-RELATED"/>
    <property type="match status" value="1"/>
</dbReference>
<dbReference type="GO" id="GO:0005886">
    <property type="term" value="C:plasma membrane"/>
    <property type="evidence" value="ECO:0007669"/>
    <property type="project" value="UniProtKB-SubCell"/>
</dbReference>
<reference evidence="10" key="1">
    <citation type="submission" date="2018-05" db="EMBL/GenBank/DDBJ databases">
        <authorList>
            <person name="Li X."/>
        </authorList>
    </citation>
    <scope>NUCLEOTIDE SEQUENCE [LARGE SCALE GENOMIC DNA]</scope>
    <source>
        <strain evidence="10">LX32</strain>
    </source>
</reference>
<accession>A0A328AEG6</accession>
<dbReference type="InterPro" id="IPR004681">
    <property type="entry name" value="TRAP_DctM"/>
</dbReference>
<feature type="transmembrane region" description="Helical" evidence="7">
    <location>
        <begin position="319"/>
        <end position="337"/>
    </location>
</feature>
<feature type="transmembrane region" description="Helical" evidence="7">
    <location>
        <begin position="404"/>
        <end position="428"/>
    </location>
</feature>
<dbReference type="OrthoDB" id="7824289at2"/>
<evidence type="ECO:0000256" key="7">
    <source>
        <dbReference type="RuleBase" id="RU369079"/>
    </source>
</evidence>